<dbReference type="EMBL" id="JAAGXA010000005">
    <property type="protein sequence ID" value="NEN78383.1"/>
    <property type="molecule type" value="Genomic_DNA"/>
</dbReference>
<dbReference type="AlphaFoldDB" id="A0A6P0HIB6"/>
<reference evidence="2 3" key="1">
    <citation type="journal article" date="2014" name="Int. J. Syst. Evol. Microbiol.">
        <title>Nocardioides zeae sp. nov., isolated from the stem of Zea mays.</title>
        <authorList>
            <person name="Glaeser S.P."/>
            <person name="McInroy J.A."/>
            <person name="Busse H.J."/>
            <person name="Kampfer P."/>
        </authorList>
    </citation>
    <scope>NUCLEOTIDE SEQUENCE [LARGE SCALE GENOMIC DNA]</scope>
    <source>
        <strain evidence="2 3">JCM 30728</strain>
    </source>
</reference>
<dbReference type="Gene3D" id="3.30.70.1880">
    <property type="entry name" value="Protein of unknown function DUF881"/>
    <property type="match status" value="1"/>
</dbReference>
<sequence>MPEPTPEQERAEAPTEREVPPGVARLRDALTRPSRSQVVVAVLLAVVGFAGIVQVRTTAEDDTYSGYREQDLIDLLTGLAGTTQRAETEIARLEDIRDDLRSSTTARSAAIEEARREARALEVLAGTVPVGGPGIRVTIEEDRGTIRASAIVDMVQELRSAGAEAIEINDQVRLVAGSWAIQDGDGIEVDGVPLRPPYVVEAIGTATTLDGAMSFPDGPTQTFERDAAATVEVDEVDQLEIASTVPDVAEPQFARRSD</sequence>
<evidence type="ECO:0000256" key="1">
    <source>
        <dbReference type="ARBA" id="ARBA00009108"/>
    </source>
</evidence>
<proteinExistence type="inferred from homology"/>
<comment type="caution">
    <text evidence="2">The sequence shown here is derived from an EMBL/GenBank/DDBJ whole genome shotgun (WGS) entry which is preliminary data.</text>
</comment>
<gene>
    <name evidence="2" type="ORF">G3T38_08835</name>
</gene>
<dbReference type="InterPro" id="IPR010273">
    <property type="entry name" value="DUF881"/>
</dbReference>
<dbReference type="RefSeq" id="WP_163771926.1">
    <property type="nucleotide sequence ID" value="NZ_JAAGXA010000005.1"/>
</dbReference>
<dbReference type="GO" id="GO:0005886">
    <property type="term" value="C:plasma membrane"/>
    <property type="evidence" value="ECO:0007669"/>
    <property type="project" value="TreeGrafter"/>
</dbReference>
<name>A0A6P0HIB6_9ACTN</name>
<accession>A0A6P0HIB6</accession>
<evidence type="ECO:0000313" key="3">
    <source>
        <dbReference type="Proteomes" id="UP000468687"/>
    </source>
</evidence>
<organism evidence="2 3">
    <name type="scientific">Nocardioides zeae</name>
    <dbReference type="NCBI Taxonomy" id="1457234"/>
    <lineage>
        <taxon>Bacteria</taxon>
        <taxon>Bacillati</taxon>
        <taxon>Actinomycetota</taxon>
        <taxon>Actinomycetes</taxon>
        <taxon>Propionibacteriales</taxon>
        <taxon>Nocardioidaceae</taxon>
        <taxon>Nocardioides</taxon>
    </lineage>
</organism>
<dbReference type="PANTHER" id="PTHR37313:SF2">
    <property type="entry name" value="UPF0749 PROTEIN YLXX"/>
    <property type="match status" value="1"/>
</dbReference>
<dbReference type="Proteomes" id="UP000468687">
    <property type="component" value="Unassembled WGS sequence"/>
</dbReference>
<keyword evidence="3" id="KW-1185">Reference proteome</keyword>
<evidence type="ECO:0000313" key="2">
    <source>
        <dbReference type="EMBL" id="NEN78383.1"/>
    </source>
</evidence>
<dbReference type="Pfam" id="PF05949">
    <property type="entry name" value="DUF881"/>
    <property type="match status" value="1"/>
</dbReference>
<dbReference type="PANTHER" id="PTHR37313">
    <property type="entry name" value="UPF0749 PROTEIN RV1825"/>
    <property type="match status" value="1"/>
</dbReference>
<protein>
    <submittedName>
        <fullName evidence="2">DUF881 domain-containing protein</fullName>
    </submittedName>
</protein>
<comment type="similarity">
    <text evidence="1">Belongs to the UPF0749 family.</text>
</comment>